<keyword evidence="8" id="KW-1185">Reference proteome</keyword>
<reference evidence="7 8" key="1">
    <citation type="submission" date="2018-09" db="EMBL/GenBank/DDBJ databases">
        <title>Alcanivorax profundi sp. nov., isolated from 1000 m-depth seawater of the Mariana Trench.</title>
        <authorList>
            <person name="Liu J."/>
        </authorList>
    </citation>
    <scope>NUCLEOTIDE SEQUENCE [LARGE SCALE GENOMIC DNA]</scope>
    <source>
        <strain evidence="7 8">MTEO17</strain>
    </source>
</reference>
<name>A0A418XVX2_9GAMM</name>
<dbReference type="AlphaFoldDB" id="A0A418XVX2"/>
<dbReference type="GO" id="GO:0008483">
    <property type="term" value="F:transaminase activity"/>
    <property type="evidence" value="ECO:0007669"/>
    <property type="project" value="UniProtKB-KW"/>
</dbReference>
<keyword evidence="5 6" id="KW-0663">Pyridoxal phosphate</keyword>
<dbReference type="PIRSF" id="PIRSF000521">
    <property type="entry name" value="Transaminase_4ab_Lys_Orn"/>
    <property type="match status" value="1"/>
</dbReference>
<dbReference type="Pfam" id="PF00202">
    <property type="entry name" value="Aminotran_3"/>
    <property type="match status" value="1"/>
</dbReference>
<dbReference type="GO" id="GO:0030170">
    <property type="term" value="F:pyridoxal phosphate binding"/>
    <property type="evidence" value="ECO:0007669"/>
    <property type="project" value="InterPro"/>
</dbReference>
<dbReference type="InterPro" id="IPR015424">
    <property type="entry name" value="PyrdxlP-dep_Trfase"/>
</dbReference>
<evidence type="ECO:0000256" key="4">
    <source>
        <dbReference type="ARBA" id="ARBA00022679"/>
    </source>
</evidence>
<dbReference type="RefSeq" id="WP_119918399.1">
    <property type="nucleotide sequence ID" value="NZ_QYYA01000004.1"/>
</dbReference>
<dbReference type="GO" id="GO:0042802">
    <property type="term" value="F:identical protein binding"/>
    <property type="evidence" value="ECO:0007669"/>
    <property type="project" value="TreeGrafter"/>
</dbReference>
<dbReference type="PANTHER" id="PTHR11986">
    <property type="entry name" value="AMINOTRANSFERASE CLASS III"/>
    <property type="match status" value="1"/>
</dbReference>
<dbReference type="InterPro" id="IPR015421">
    <property type="entry name" value="PyrdxlP-dep_Trfase_major"/>
</dbReference>
<evidence type="ECO:0000256" key="6">
    <source>
        <dbReference type="RuleBase" id="RU003560"/>
    </source>
</evidence>
<gene>
    <name evidence="7" type="ORF">D4A39_13810</name>
</gene>
<evidence type="ECO:0000256" key="3">
    <source>
        <dbReference type="ARBA" id="ARBA00022576"/>
    </source>
</evidence>
<protein>
    <submittedName>
        <fullName evidence="7">Aspartate aminotransferase family protein</fullName>
    </submittedName>
</protein>
<dbReference type="InterPro" id="IPR049704">
    <property type="entry name" value="Aminotrans_3_PPA_site"/>
</dbReference>
<keyword evidence="4 7" id="KW-0808">Transferase</keyword>
<dbReference type="FunFam" id="3.40.640.10:FF:000013">
    <property type="entry name" value="4-aminobutyrate aminotransferase"/>
    <property type="match status" value="1"/>
</dbReference>
<evidence type="ECO:0000256" key="1">
    <source>
        <dbReference type="ARBA" id="ARBA00001933"/>
    </source>
</evidence>
<evidence type="ECO:0000313" key="8">
    <source>
        <dbReference type="Proteomes" id="UP000283734"/>
    </source>
</evidence>
<dbReference type="SUPFAM" id="SSF53383">
    <property type="entry name" value="PLP-dependent transferases"/>
    <property type="match status" value="1"/>
</dbReference>
<evidence type="ECO:0000313" key="7">
    <source>
        <dbReference type="EMBL" id="RJG16885.1"/>
    </source>
</evidence>
<sequence length="416" mass="44614">MSHLSPLLVQSSGICAERGEGSWLYDKDGNRWLDFTSGIGVTATGHCHPRVVAAAQEQVAKLVHAQYATVTHPNMLALTDRLYEHLPKGLDAVAFSNSGSESVEAAVRLARQATGRTNLIAFRGGFHGRTLAAASLTTSTSKVRTGWQPLMAGVSIAPFPHAYRYQQNMDECVAACLHELDHIFATECNPADTAAMIIEPVQGEYGYYPATTGFMEGLRERCDKHGILLIADEIQAGYGRTGRFWSHQHFNVKPDLIITAKGLASGYPLSAIAASKDLMNHGYPGSQGGTYGANAVACAAALATLDVIEDEQLVARADSLGARLRKHLEGLQKEDGGIDEIRGAGLMLGVEMVSAPHVPDGDRAGRILKHCEQNGMLMLRCGSQGQVVRWLPPLTVSEAEIDQAVDLFAKALKATA</sequence>
<dbReference type="InterPro" id="IPR050103">
    <property type="entry name" value="Class-III_PLP-dep_AT"/>
</dbReference>
<dbReference type="InterPro" id="IPR005814">
    <property type="entry name" value="Aminotrans_3"/>
</dbReference>
<dbReference type="Gene3D" id="3.40.640.10">
    <property type="entry name" value="Type I PLP-dependent aspartate aminotransferase-like (Major domain)"/>
    <property type="match status" value="1"/>
</dbReference>
<comment type="cofactor">
    <cofactor evidence="1">
        <name>pyridoxal 5'-phosphate</name>
        <dbReference type="ChEBI" id="CHEBI:597326"/>
    </cofactor>
</comment>
<organism evidence="7 8">
    <name type="scientific">Alcanivorax profundi</name>
    <dbReference type="NCBI Taxonomy" id="2338368"/>
    <lineage>
        <taxon>Bacteria</taxon>
        <taxon>Pseudomonadati</taxon>
        <taxon>Pseudomonadota</taxon>
        <taxon>Gammaproteobacteria</taxon>
        <taxon>Oceanospirillales</taxon>
        <taxon>Alcanivoracaceae</taxon>
        <taxon>Alcanivorax</taxon>
    </lineage>
</organism>
<dbReference type="EMBL" id="QYYA01000004">
    <property type="protein sequence ID" value="RJG16885.1"/>
    <property type="molecule type" value="Genomic_DNA"/>
</dbReference>
<dbReference type="InterPro" id="IPR015422">
    <property type="entry name" value="PyrdxlP-dep_Trfase_small"/>
</dbReference>
<dbReference type="CDD" id="cd00610">
    <property type="entry name" value="OAT_like"/>
    <property type="match status" value="1"/>
</dbReference>
<comment type="similarity">
    <text evidence="2 6">Belongs to the class-III pyridoxal-phosphate-dependent aminotransferase family.</text>
</comment>
<dbReference type="PROSITE" id="PS00600">
    <property type="entry name" value="AA_TRANSFER_CLASS_3"/>
    <property type="match status" value="1"/>
</dbReference>
<dbReference type="Gene3D" id="3.90.1150.10">
    <property type="entry name" value="Aspartate Aminotransferase, domain 1"/>
    <property type="match status" value="1"/>
</dbReference>
<dbReference type="OrthoDB" id="6073901at2"/>
<accession>A0A418XVX2</accession>
<dbReference type="Proteomes" id="UP000283734">
    <property type="component" value="Unassembled WGS sequence"/>
</dbReference>
<keyword evidence="3 7" id="KW-0032">Aminotransferase</keyword>
<comment type="caution">
    <text evidence="7">The sequence shown here is derived from an EMBL/GenBank/DDBJ whole genome shotgun (WGS) entry which is preliminary data.</text>
</comment>
<evidence type="ECO:0000256" key="2">
    <source>
        <dbReference type="ARBA" id="ARBA00008954"/>
    </source>
</evidence>
<evidence type="ECO:0000256" key="5">
    <source>
        <dbReference type="ARBA" id="ARBA00022898"/>
    </source>
</evidence>
<proteinExistence type="inferred from homology"/>